<evidence type="ECO:0000313" key="2">
    <source>
        <dbReference type="EMBL" id="CAL6052239.1"/>
    </source>
</evidence>
<organism evidence="1">
    <name type="scientific">Hexamita inflata</name>
    <dbReference type="NCBI Taxonomy" id="28002"/>
    <lineage>
        <taxon>Eukaryota</taxon>
        <taxon>Metamonada</taxon>
        <taxon>Diplomonadida</taxon>
        <taxon>Hexamitidae</taxon>
        <taxon>Hexamitinae</taxon>
        <taxon>Hexamita</taxon>
    </lineage>
</organism>
<dbReference type="EMBL" id="CATOUU010000623">
    <property type="protein sequence ID" value="CAI9935754.1"/>
    <property type="molecule type" value="Genomic_DNA"/>
</dbReference>
<sequence length="1101" mass="118496">MLMFNFISSEIMCTLVVHQTLVKSDIQSANSNLCRSQLKFGGETVLYCEKAVLLASVTQQAQFSHSTNQPIHFSLFTEKVQDYFVDFTMTPENLPSFALLGITSSVEIRTSNISVQVPYYLAEGAIICFSCDATTESSNFTFISKGQNISGLVLNGNNYLTLQNSLFQFRLKGSSVGGLVQRGKVNLQLLRCNLTAYLEGILTGTLVGVVSEQTHIKFSDTNICSNAANIGSGEGLVVIDGEFSAKCDICGDQFYTYGICQTMLEFGETVDQKLVCKSTFVFNEQCTCPEGQVVNQSSCVSILDVASAVIKSQEVYLDQTTQLDLRIFNNVSVLNNSIVGNVSAINSTLENTASTLSAQQTTNTDFTLRVATLSQDIQNFIDKVICENSYGYQFVNKQCVYVTCPITGQQSINGVCQCLPINAVVSNNICVCPANSAVVNNACVCSITGQMFIGGVCQCTTPGAVGSNGQCICGIDGLNISNSCSCPPNSYLLNEICTCNIQGQQLVSGTCQCQQGYSLIDGQCAYTITNSDPTMTCSSQVYFTVFDWLTITNYVTTSITEFIFSTGPDIQNAFIDIANNLYSATVYPLFQSQSSFSNMKVQIGTQTLGSGSILTGSSTNIINNLNIISKTATTITVSASKQLNILQAASTSASINNLLVNLLFGYSSGNITLIGSITQQISINGYKIIGQYQSSLSVAMIGLEISSSTLIINNIHFKPSIYDVGNCSSYMMNNVSSSSVTFTGIFVQLGSSSSFLPIGSTSSSSSKYLFGGLVQNISTSSTFTVNGLILDCYQNLQARYIQYSGVLIGNSFSNTNNIDISNTCINQNFTSTSVDISYFGLIGTNIAKMSFKQSIITLIAKGTLNYFAVIGYYGGDFQKEFINTIISVNHQNYLAGYGNAIIVAKIDYNSFLVQNVSLNKNNLNSKANTGGLFGYAGNTNYTILDLQVSSFNFTSISYTGCIVGYQVKDYTTISIQNSTFQNMNITGSGYTGGLAGSFGQQQSIFQLLNTTLKSSNVTSQEVYSGSFMGCAYQGLVQIKNTTLTQIRLKGSSAKFLIGIDLSKSTYDISTSCSTDVNYINDVLISNCADFGNTPTKTTTGC</sequence>
<name>A0AA86U0M5_9EUKA</name>
<reference evidence="1" key="1">
    <citation type="submission" date="2023-06" db="EMBL/GenBank/DDBJ databases">
        <authorList>
            <person name="Kurt Z."/>
        </authorList>
    </citation>
    <scope>NUCLEOTIDE SEQUENCE</scope>
</reference>
<dbReference type="Proteomes" id="UP001642409">
    <property type="component" value="Unassembled WGS sequence"/>
</dbReference>
<keyword evidence="3" id="KW-1185">Reference proteome</keyword>
<gene>
    <name evidence="1" type="ORF">HINF_LOCUS23399</name>
    <name evidence="2" type="ORF">HINF_LOCUS44753</name>
</gene>
<protein>
    <submittedName>
        <fullName evidence="1">Uncharacterized protein</fullName>
    </submittedName>
</protein>
<evidence type="ECO:0000313" key="1">
    <source>
        <dbReference type="EMBL" id="CAI9935754.1"/>
    </source>
</evidence>
<comment type="caution">
    <text evidence="1">The sequence shown here is derived from an EMBL/GenBank/DDBJ whole genome shotgun (WGS) entry which is preliminary data.</text>
</comment>
<proteinExistence type="predicted"/>
<dbReference type="AlphaFoldDB" id="A0AA86U0M5"/>
<accession>A0AA86U0M5</accession>
<evidence type="ECO:0000313" key="3">
    <source>
        <dbReference type="Proteomes" id="UP001642409"/>
    </source>
</evidence>
<dbReference type="EMBL" id="CAXDID020000191">
    <property type="protein sequence ID" value="CAL6052239.1"/>
    <property type="molecule type" value="Genomic_DNA"/>
</dbReference>
<reference evidence="2 3" key="2">
    <citation type="submission" date="2024-07" db="EMBL/GenBank/DDBJ databases">
        <authorList>
            <person name="Akdeniz Z."/>
        </authorList>
    </citation>
    <scope>NUCLEOTIDE SEQUENCE [LARGE SCALE GENOMIC DNA]</scope>
</reference>